<accession>A0ABR2ZF64</accession>
<gene>
    <name evidence="2" type="ORF">AAF712_013038</name>
</gene>
<feature type="chain" id="PRO_5047286763" evidence="1">
    <location>
        <begin position="21"/>
        <end position="295"/>
    </location>
</feature>
<evidence type="ECO:0000256" key="1">
    <source>
        <dbReference type="SAM" id="SignalP"/>
    </source>
</evidence>
<dbReference type="Proteomes" id="UP001437256">
    <property type="component" value="Unassembled WGS sequence"/>
</dbReference>
<name>A0ABR2ZF64_9AGAR</name>
<evidence type="ECO:0000313" key="3">
    <source>
        <dbReference type="Proteomes" id="UP001437256"/>
    </source>
</evidence>
<keyword evidence="3" id="KW-1185">Reference proteome</keyword>
<evidence type="ECO:0000313" key="2">
    <source>
        <dbReference type="EMBL" id="KAL0060191.1"/>
    </source>
</evidence>
<organism evidence="2 3">
    <name type="scientific">Marasmius tenuissimus</name>
    <dbReference type="NCBI Taxonomy" id="585030"/>
    <lineage>
        <taxon>Eukaryota</taxon>
        <taxon>Fungi</taxon>
        <taxon>Dikarya</taxon>
        <taxon>Basidiomycota</taxon>
        <taxon>Agaricomycotina</taxon>
        <taxon>Agaricomycetes</taxon>
        <taxon>Agaricomycetidae</taxon>
        <taxon>Agaricales</taxon>
        <taxon>Marasmiineae</taxon>
        <taxon>Marasmiaceae</taxon>
        <taxon>Marasmius</taxon>
    </lineage>
</organism>
<comment type="caution">
    <text evidence="2">The sequence shown here is derived from an EMBL/GenBank/DDBJ whole genome shotgun (WGS) entry which is preliminary data.</text>
</comment>
<sequence length="295" mass="32270">MIASILITIAVVRLIPAVHAALPDYALRNLNTIKSIYNLTVYPHNVPIIQNGGSAVPPGLFDANATGRITPLGNFTGFEDSIEYFFGLAPVPQDNPSGSAFYETDIVEFSSGCPEVASSVTYLRAAQVDPETGERVPGSRSIPLKQIAFWRFDDEGLVNKYDAWIPNIPLWINASNGIDFTNPLVQLGVPSTLCPVIQQNCQGDNQQYANELDCIAQLTLKPFGTMDEIWGDNLACRVIHVRLTGIRPEVHCPHVGPRGGNGPDNFKCVDIDYVQGYVDDDEKLFGKIDDTFSCP</sequence>
<protein>
    <submittedName>
        <fullName evidence="2">Uncharacterized protein</fullName>
    </submittedName>
</protein>
<proteinExistence type="predicted"/>
<dbReference type="EMBL" id="JBBXMP010000188">
    <property type="protein sequence ID" value="KAL0060191.1"/>
    <property type="molecule type" value="Genomic_DNA"/>
</dbReference>
<reference evidence="2 3" key="1">
    <citation type="submission" date="2024-05" db="EMBL/GenBank/DDBJ databases">
        <title>A draft genome resource for the thread blight pathogen Marasmius tenuissimus strain MS-2.</title>
        <authorList>
            <person name="Yulfo-Soto G.E."/>
            <person name="Baruah I.K."/>
            <person name="Amoako-Attah I."/>
            <person name="Bukari Y."/>
            <person name="Meinhardt L.W."/>
            <person name="Bailey B.A."/>
            <person name="Cohen S.P."/>
        </authorList>
    </citation>
    <scope>NUCLEOTIDE SEQUENCE [LARGE SCALE GENOMIC DNA]</scope>
    <source>
        <strain evidence="2 3">MS-2</strain>
    </source>
</reference>
<feature type="signal peptide" evidence="1">
    <location>
        <begin position="1"/>
        <end position="20"/>
    </location>
</feature>
<keyword evidence="1" id="KW-0732">Signal</keyword>